<dbReference type="Gene3D" id="3.30.300.30">
    <property type="match status" value="1"/>
</dbReference>
<dbReference type="Pfam" id="PF13193">
    <property type="entry name" value="AMP-binding_C"/>
    <property type="match status" value="1"/>
</dbReference>
<accession>A0A2A4YM23</accession>
<organism evidence="5 6">
    <name type="scientific">Aerophobetes bacterium</name>
    <dbReference type="NCBI Taxonomy" id="2030807"/>
    <lineage>
        <taxon>Bacteria</taxon>
        <taxon>Candidatus Aerophobota</taxon>
    </lineage>
</organism>
<dbReference type="Gene3D" id="3.40.50.12780">
    <property type="entry name" value="N-terminal domain of ligase-like"/>
    <property type="match status" value="1"/>
</dbReference>
<dbReference type="InterPro" id="IPR042099">
    <property type="entry name" value="ANL_N_sf"/>
</dbReference>
<protein>
    <recommendedName>
        <fullName evidence="7">O-succinylbenzoate--CoA ligase</fullName>
    </recommendedName>
</protein>
<feature type="domain" description="AMP-binding enzyme C-terminal" evidence="4">
    <location>
        <begin position="357"/>
        <end position="421"/>
    </location>
</feature>
<feature type="domain" description="AMP-dependent synthetase/ligase" evidence="3">
    <location>
        <begin position="48"/>
        <end position="308"/>
    </location>
</feature>
<dbReference type="EMBL" id="NVUU01000006">
    <property type="protein sequence ID" value="PCI95912.1"/>
    <property type="molecule type" value="Genomic_DNA"/>
</dbReference>
<dbReference type="InterPro" id="IPR045851">
    <property type="entry name" value="AMP-bd_C_sf"/>
</dbReference>
<evidence type="ECO:0000313" key="5">
    <source>
        <dbReference type="EMBL" id="PCI95912.1"/>
    </source>
</evidence>
<sequence length="453" mass="50546">MSQILDLFKHAHDDQLAIASDTFELTYKELIKRISEFEMPSCGIKVGLIADLNPTITICYFALLQKGKQVVLLNPKEPKNTRKNKLRELGISHVFSCDENGGLLFKTTSVKQKPHTDGIATYLFTSGSSGGEKIVALSIDNHILSAKGIVDHLDLTENSRYLITLPLSHVAGLSILYRCFMKGACALFTDSNKLYSSMSEKAITHVSLVSTQLTRLIKDWEKPIPSLKAILLGGSRTERTILEKAYHAKMPIYLSYGMSEMSSTITLKKIESIEQLDTSGFILPYRGLKISQDGEILTFGETLFKGYLNKATGLVEASKKAFPTKDIGSYSKDCGLIVKRRKDSMFISGGENIHPEEIEQHLYLLSGINNAVVTSIPNDEYGNITIAFIKTTKALNKDKLLAHLRKSLPGYKIPKHFLLWPEDLQAQMKVTKALRKKLSLYAYESLRKSEISS</sequence>
<comment type="caution">
    <text evidence="5">The sequence shown here is derived from an EMBL/GenBank/DDBJ whole genome shotgun (WGS) entry which is preliminary data.</text>
</comment>
<evidence type="ECO:0000256" key="2">
    <source>
        <dbReference type="ARBA" id="ARBA00022598"/>
    </source>
</evidence>
<dbReference type="AlphaFoldDB" id="A0A2A4YM23"/>
<evidence type="ECO:0000256" key="1">
    <source>
        <dbReference type="ARBA" id="ARBA00006432"/>
    </source>
</evidence>
<dbReference type="GO" id="GO:0006631">
    <property type="term" value="P:fatty acid metabolic process"/>
    <property type="evidence" value="ECO:0007669"/>
    <property type="project" value="TreeGrafter"/>
</dbReference>
<dbReference type="PANTHER" id="PTHR43201:SF5">
    <property type="entry name" value="MEDIUM-CHAIN ACYL-COA LIGASE ACSF2, MITOCHONDRIAL"/>
    <property type="match status" value="1"/>
</dbReference>
<dbReference type="GO" id="GO:0031956">
    <property type="term" value="F:medium-chain fatty acid-CoA ligase activity"/>
    <property type="evidence" value="ECO:0007669"/>
    <property type="project" value="TreeGrafter"/>
</dbReference>
<comment type="similarity">
    <text evidence="1">Belongs to the ATP-dependent AMP-binding enzyme family.</text>
</comment>
<dbReference type="Pfam" id="PF00501">
    <property type="entry name" value="AMP-binding"/>
    <property type="match status" value="1"/>
</dbReference>
<dbReference type="PANTHER" id="PTHR43201">
    <property type="entry name" value="ACYL-COA SYNTHETASE"/>
    <property type="match status" value="1"/>
</dbReference>
<dbReference type="InterPro" id="IPR025110">
    <property type="entry name" value="AMP-bd_C"/>
</dbReference>
<gene>
    <name evidence="5" type="ORF">COB11_00905</name>
</gene>
<keyword evidence="2" id="KW-0436">Ligase</keyword>
<evidence type="ECO:0000259" key="4">
    <source>
        <dbReference type="Pfam" id="PF13193"/>
    </source>
</evidence>
<evidence type="ECO:0000313" key="6">
    <source>
        <dbReference type="Proteomes" id="UP000217838"/>
    </source>
</evidence>
<evidence type="ECO:0000259" key="3">
    <source>
        <dbReference type="Pfam" id="PF00501"/>
    </source>
</evidence>
<name>A0A2A4YM23_UNCAE</name>
<dbReference type="SUPFAM" id="SSF56801">
    <property type="entry name" value="Acetyl-CoA synthetase-like"/>
    <property type="match status" value="1"/>
</dbReference>
<proteinExistence type="inferred from homology"/>
<dbReference type="InterPro" id="IPR000873">
    <property type="entry name" value="AMP-dep_synth/lig_dom"/>
</dbReference>
<dbReference type="Proteomes" id="UP000217838">
    <property type="component" value="Unassembled WGS sequence"/>
</dbReference>
<evidence type="ECO:0008006" key="7">
    <source>
        <dbReference type="Google" id="ProtNLM"/>
    </source>
</evidence>
<reference evidence="6" key="1">
    <citation type="submission" date="2017-08" db="EMBL/GenBank/DDBJ databases">
        <title>A dynamic microbial community with high functional redundancy inhabits the cold, oxic subseafloor aquifer.</title>
        <authorList>
            <person name="Tully B.J."/>
            <person name="Wheat C.G."/>
            <person name="Glazer B.T."/>
            <person name="Huber J.A."/>
        </authorList>
    </citation>
    <scope>NUCLEOTIDE SEQUENCE [LARGE SCALE GENOMIC DNA]</scope>
</reference>